<organism evidence="1 2">
    <name type="scientific">Botrytis porri</name>
    <dbReference type="NCBI Taxonomy" id="87229"/>
    <lineage>
        <taxon>Eukaryota</taxon>
        <taxon>Fungi</taxon>
        <taxon>Dikarya</taxon>
        <taxon>Ascomycota</taxon>
        <taxon>Pezizomycotina</taxon>
        <taxon>Leotiomycetes</taxon>
        <taxon>Helotiales</taxon>
        <taxon>Sclerotiniaceae</taxon>
        <taxon>Botrytis</taxon>
    </lineage>
</organism>
<reference evidence="1 2" key="1">
    <citation type="submission" date="2017-12" db="EMBL/GenBank/DDBJ databases">
        <title>Comparative genomics of Botrytis spp.</title>
        <authorList>
            <person name="Valero-Jimenez C.A."/>
            <person name="Tapia P."/>
            <person name="Veloso J."/>
            <person name="Silva-Moreno E."/>
            <person name="Staats M."/>
            <person name="Valdes J.H."/>
            <person name="Van Kan J.A.L."/>
        </authorList>
    </citation>
    <scope>NUCLEOTIDE SEQUENCE [LARGE SCALE GENOMIC DNA]</scope>
    <source>
        <strain evidence="1 2">MUCL3349</strain>
    </source>
</reference>
<evidence type="ECO:0000313" key="2">
    <source>
        <dbReference type="Proteomes" id="UP000297280"/>
    </source>
</evidence>
<dbReference type="Proteomes" id="UP000297280">
    <property type="component" value="Unassembled WGS sequence"/>
</dbReference>
<dbReference type="AlphaFoldDB" id="A0A4Z1L2J3"/>
<dbReference type="EMBL" id="PQXO01000047">
    <property type="protein sequence ID" value="TGO90897.1"/>
    <property type="molecule type" value="Genomic_DNA"/>
</dbReference>
<gene>
    <name evidence="1" type="ORF">BPOR_0047g00200</name>
</gene>
<comment type="caution">
    <text evidence="1">The sequence shown here is derived from an EMBL/GenBank/DDBJ whole genome shotgun (WGS) entry which is preliminary data.</text>
</comment>
<evidence type="ECO:0000313" key="1">
    <source>
        <dbReference type="EMBL" id="TGO90897.1"/>
    </source>
</evidence>
<name>A0A4Z1L2J3_9HELO</name>
<keyword evidence="2" id="KW-1185">Reference proteome</keyword>
<proteinExistence type="predicted"/>
<protein>
    <submittedName>
        <fullName evidence="1">Uncharacterized protein</fullName>
    </submittedName>
</protein>
<accession>A0A4Z1L2J3</accession>
<sequence length="126" mass="13086">MDDELEVEGTHSEFEIDTDDVVGGLHDTFDGDVIIVVEGVSFGGICNDTKEIGDRIVDGHDDVVEGMGGVFEACGFDDTVDDSMVGVSDGLKDGSLGYVTSEKTFVIVSKGSVDVGGIGDEFDGGV</sequence>